<keyword evidence="7" id="KW-1185">Reference proteome</keyword>
<dbReference type="CDD" id="cd00038">
    <property type="entry name" value="CAP_ED"/>
    <property type="match status" value="1"/>
</dbReference>
<feature type="domain" description="Cyclic nucleotide-binding" evidence="4">
    <location>
        <begin position="18"/>
        <end position="126"/>
    </location>
</feature>
<proteinExistence type="predicted"/>
<dbReference type="SMART" id="SM00100">
    <property type="entry name" value="cNMP"/>
    <property type="match status" value="1"/>
</dbReference>
<dbReference type="SUPFAM" id="SSF54631">
    <property type="entry name" value="CBS-domain pair"/>
    <property type="match status" value="1"/>
</dbReference>
<feature type="domain" description="CBS" evidence="5">
    <location>
        <begin position="231"/>
        <end position="291"/>
    </location>
</feature>
<feature type="compositionally biased region" description="Polar residues" evidence="3">
    <location>
        <begin position="148"/>
        <end position="157"/>
    </location>
</feature>
<dbReference type="InterPro" id="IPR005105">
    <property type="entry name" value="GlnD_Uridyltrans_N"/>
</dbReference>
<dbReference type="Gene3D" id="2.60.120.10">
    <property type="entry name" value="Jelly Rolls"/>
    <property type="match status" value="1"/>
</dbReference>
<name>A0A6L3ZIS6_9FLAO</name>
<dbReference type="Pfam" id="PF00571">
    <property type="entry name" value="CBS"/>
    <property type="match status" value="2"/>
</dbReference>
<dbReference type="EMBL" id="WBVQ01000001">
    <property type="protein sequence ID" value="KAB2817912.1"/>
    <property type="molecule type" value="Genomic_DNA"/>
</dbReference>
<dbReference type="InterPro" id="IPR000644">
    <property type="entry name" value="CBS_dom"/>
</dbReference>
<dbReference type="AlphaFoldDB" id="A0A6L3ZIS6"/>
<reference evidence="6 7" key="1">
    <citation type="submission" date="2019-10" db="EMBL/GenBank/DDBJ databases">
        <title>Genome sequence of Phaeocystidibacter marisrubri JCM30614 (type strain).</title>
        <authorList>
            <person name="Bowman J.P."/>
        </authorList>
    </citation>
    <scope>NUCLEOTIDE SEQUENCE [LARGE SCALE GENOMIC DNA]</scope>
    <source>
        <strain evidence="6 7">JCM 30614</strain>
    </source>
</reference>
<dbReference type="PROSITE" id="PS50042">
    <property type="entry name" value="CNMP_BINDING_3"/>
    <property type="match status" value="1"/>
</dbReference>
<feature type="region of interest" description="Disordered" evidence="3">
    <location>
        <begin position="148"/>
        <end position="167"/>
    </location>
</feature>
<dbReference type="PANTHER" id="PTHR43080:SF2">
    <property type="entry name" value="CBS DOMAIN-CONTAINING PROTEIN"/>
    <property type="match status" value="1"/>
</dbReference>
<feature type="domain" description="CBS" evidence="5">
    <location>
        <begin position="166"/>
        <end position="223"/>
    </location>
</feature>
<sequence>MANSIQHRIAEFIKLYPPFDRMTETELERVALDANVEYYGPTERIFEEGSDTTSFFYIVRKGSVRIHHNDTEETLVDLCDEGDVFGVRPLLANEPYLASASSVEETLLYAIPVETGLQILKNNPEVGIYLARGYASGMPMSREQRRTGVQNLKSTSDVPDEIPASSSKRIVSCSPQTSIHEASQIMTTENVASIVVLNEEGHPIGIMTDSDLRRKVVSQALDIAAPVKHIMTQPVVTVAPSISHSEALIHMMNYGVHHLCITEDGKALSKAIGVIAERDLMLDQGLHPAVIVKFIRQASSSSELVNYRLKLDALLQKYAQRDTSVEHVARISASITDAVVNRLIQWFAQQHGEAPCHFSWIALGSMGRMEQILKTDQDHALIFSRELSDEETIYFDKMANEVTRGLEKWGLSIDIAGISATNRSHALSLKAWKIKFTDWLKNPEPENILNSSIFFDFRHVSGDPTLVEDLVHYLKEVVTPTSLFFPLMAADALNVAPPLSFFRQFVVEKNGEHKDEFDLKRRVLLPFCDIARLLCLHSSHYESSSTIDRYTALAMGDDANSTLFEEAARSYAWLLKLRWTKGTENGNDGRFVKPSHLSKRERQTMREIFSLLSDLEQVVRVRFRTDFISG</sequence>
<dbReference type="InterPro" id="IPR014710">
    <property type="entry name" value="RmlC-like_jellyroll"/>
</dbReference>
<dbReference type="InterPro" id="IPR018821">
    <property type="entry name" value="DUF294_put_nucleoTrafse_sb-bd"/>
</dbReference>
<dbReference type="CDD" id="cd05401">
    <property type="entry name" value="NT_GlnE_GlnD_like"/>
    <property type="match status" value="1"/>
</dbReference>
<dbReference type="OrthoDB" id="9810963at2"/>
<accession>A0A6L3ZIS6</accession>
<dbReference type="Proteomes" id="UP000484164">
    <property type="component" value="Unassembled WGS sequence"/>
</dbReference>
<evidence type="ECO:0000259" key="5">
    <source>
        <dbReference type="PROSITE" id="PS51371"/>
    </source>
</evidence>
<dbReference type="SMART" id="SM00116">
    <property type="entry name" value="CBS"/>
    <property type="match status" value="2"/>
</dbReference>
<evidence type="ECO:0000256" key="1">
    <source>
        <dbReference type="ARBA" id="ARBA00023122"/>
    </source>
</evidence>
<protein>
    <submittedName>
        <fullName evidence="6">CBS domain-containing protein</fullName>
    </submittedName>
</protein>
<dbReference type="Pfam" id="PF03445">
    <property type="entry name" value="DUF294"/>
    <property type="match status" value="1"/>
</dbReference>
<gene>
    <name evidence="6" type="ORF">F8C82_05775</name>
</gene>
<dbReference type="InterPro" id="IPR051257">
    <property type="entry name" value="Diverse_CBS-Domain"/>
</dbReference>
<comment type="caution">
    <text evidence="6">The sequence shown here is derived from an EMBL/GenBank/DDBJ whole genome shotgun (WGS) entry which is preliminary data.</text>
</comment>
<dbReference type="CDD" id="cd04587">
    <property type="entry name" value="CBS_pair_CAP-ED_NT_Pol-beta-like_DUF294_assoc"/>
    <property type="match status" value="1"/>
</dbReference>
<dbReference type="InterPro" id="IPR046342">
    <property type="entry name" value="CBS_dom_sf"/>
</dbReference>
<dbReference type="RefSeq" id="WP_151692600.1">
    <property type="nucleotide sequence ID" value="NZ_BMGX01000002.1"/>
</dbReference>
<evidence type="ECO:0000256" key="2">
    <source>
        <dbReference type="PROSITE-ProRule" id="PRU00703"/>
    </source>
</evidence>
<organism evidence="6 7">
    <name type="scientific">Phaeocystidibacter marisrubri</name>
    <dbReference type="NCBI Taxonomy" id="1577780"/>
    <lineage>
        <taxon>Bacteria</taxon>
        <taxon>Pseudomonadati</taxon>
        <taxon>Bacteroidota</taxon>
        <taxon>Flavobacteriia</taxon>
        <taxon>Flavobacteriales</taxon>
        <taxon>Phaeocystidibacteraceae</taxon>
        <taxon>Phaeocystidibacter</taxon>
    </lineage>
</organism>
<dbReference type="PANTHER" id="PTHR43080">
    <property type="entry name" value="CBS DOMAIN-CONTAINING PROTEIN CBSX3, MITOCHONDRIAL"/>
    <property type="match status" value="1"/>
</dbReference>
<evidence type="ECO:0000259" key="4">
    <source>
        <dbReference type="PROSITE" id="PS50042"/>
    </source>
</evidence>
<dbReference type="InterPro" id="IPR018490">
    <property type="entry name" value="cNMP-bd_dom_sf"/>
</dbReference>
<dbReference type="InterPro" id="IPR000595">
    <property type="entry name" value="cNMP-bd_dom"/>
</dbReference>
<dbReference type="Pfam" id="PF00027">
    <property type="entry name" value="cNMP_binding"/>
    <property type="match status" value="1"/>
</dbReference>
<dbReference type="SUPFAM" id="SSF51206">
    <property type="entry name" value="cAMP-binding domain-like"/>
    <property type="match status" value="1"/>
</dbReference>
<dbReference type="Pfam" id="PF10335">
    <property type="entry name" value="DUF294_C"/>
    <property type="match status" value="1"/>
</dbReference>
<evidence type="ECO:0000313" key="6">
    <source>
        <dbReference type="EMBL" id="KAB2817912.1"/>
    </source>
</evidence>
<dbReference type="PROSITE" id="PS51371">
    <property type="entry name" value="CBS"/>
    <property type="match status" value="2"/>
</dbReference>
<evidence type="ECO:0000313" key="7">
    <source>
        <dbReference type="Proteomes" id="UP000484164"/>
    </source>
</evidence>
<evidence type="ECO:0000256" key="3">
    <source>
        <dbReference type="SAM" id="MobiDB-lite"/>
    </source>
</evidence>
<dbReference type="GO" id="GO:0008773">
    <property type="term" value="F:[protein-PII] uridylyltransferase activity"/>
    <property type="evidence" value="ECO:0007669"/>
    <property type="project" value="InterPro"/>
</dbReference>
<dbReference type="Gene3D" id="3.10.580.10">
    <property type="entry name" value="CBS-domain"/>
    <property type="match status" value="1"/>
</dbReference>
<keyword evidence="1 2" id="KW-0129">CBS domain</keyword>